<dbReference type="Proteomes" id="UP001322512">
    <property type="component" value="Chromosome"/>
</dbReference>
<reference evidence="1" key="1">
    <citation type="journal article" date="2010" name="Environ. Microbiol.">
        <title>A blueprint of ectoine metabolism from the genome of the industrial producer Halomonas elongata DSM 2581(T).</title>
        <authorList>
            <person name="Schwibbert K."/>
            <person name="Marin-Sanguino A."/>
            <person name="Bagyan I."/>
            <person name="Heidrich G."/>
            <person name="Lentzen G."/>
            <person name="Seitz H."/>
            <person name="Rampp M."/>
            <person name="Schuster S.C."/>
            <person name="Klenk H.P."/>
            <person name="Pfeiffer F."/>
            <person name="Oesterhelt D."/>
            <person name="Kunte H.J."/>
        </authorList>
    </citation>
    <scope>NUCLEOTIDE SEQUENCE</scope>
    <source>
        <strain evidence="1">Type strain: DSM 2581</strain>
    </source>
</reference>
<gene>
    <name evidence="1" type="ORF">HELO_3291A</name>
    <name evidence="2" type="ORF">SR933_10780</name>
</gene>
<dbReference type="KEGG" id="hel:HELO_3291A"/>
<reference evidence="2 4" key="4">
    <citation type="submission" date="2023-11" db="EMBL/GenBank/DDBJ databases">
        <title>MicrobeMod: A computational toolkit for identifying prokaryotic methylation and restriction-modification with nanopore sequencing.</title>
        <authorList>
            <person name="Crits-Christoph A."/>
            <person name="Kang S.C."/>
            <person name="Lee H."/>
            <person name="Ostrov N."/>
        </authorList>
    </citation>
    <scope>NUCLEOTIDE SEQUENCE [LARGE SCALE GENOMIC DNA]</scope>
    <source>
        <strain evidence="2 4">ATCC 33173</strain>
    </source>
</reference>
<dbReference type="AlphaFoldDB" id="A0A1R4A4F3"/>
<reference evidence="3" key="3">
    <citation type="journal article" date="2011" name="Environ. Microbiol.">
        <title>A blueprint of ectoine metabolism from the genome of the industrial producer Halomonas elongata DSM 2581(T).</title>
        <authorList>
            <person name="Schwibbert K."/>
            <person name="Marin-Sanguino A."/>
            <person name="Bagyan I."/>
            <person name="Heidrich G."/>
            <person name="Lentzen G."/>
            <person name="Seitz H."/>
            <person name="Rampp M."/>
            <person name="Schuster S.C."/>
            <person name="Klenk H.P."/>
            <person name="Pfeiffer F."/>
            <person name="Oesterhelt D."/>
            <person name="Kunte H.J."/>
        </authorList>
    </citation>
    <scope>NUCLEOTIDE SEQUENCE [LARGE SCALE GENOMIC DNA]</scope>
    <source>
        <strain evidence="3">ATCC 33173 / DSM 2581 / NBRC 15536 / NCIMB 2198 / 1H9</strain>
    </source>
</reference>
<dbReference type="GeneID" id="91010662"/>
<dbReference type="Proteomes" id="UP000008707">
    <property type="component" value="Chromosome"/>
</dbReference>
<organism evidence="1 3">
    <name type="scientific">Halomonas elongata (strain ATCC 33173 / DSM 2581 / NBRC 15536 / NCIMB 2198 / 1H9)</name>
    <dbReference type="NCBI Taxonomy" id="768066"/>
    <lineage>
        <taxon>Bacteria</taxon>
        <taxon>Pseudomonadati</taxon>
        <taxon>Pseudomonadota</taxon>
        <taxon>Gammaproteobacteria</taxon>
        <taxon>Oceanospirillales</taxon>
        <taxon>Halomonadaceae</taxon>
        <taxon>Halomonas</taxon>
    </lineage>
</organism>
<reference evidence="1" key="2">
    <citation type="submission" date="2010-05" db="EMBL/GenBank/DDBJ databases">
        <title>Revision and reannotation of the Halomonas elongata DSM 2581(T) genome.</title>
        <authorList>
            <person name="Pfeiffer F."/>
            <person name="Bagyan I."/>
            <person name="Alfaro-Espinoza G."/>
            <person name="Zamora-Lagos M.A."/>
            <person name="Habermann B."/>
            <person name="Oesterhelt D."/>
            <person name="Kunte H.J."/>
        </authorList>
    </citation>
    <scope>NUCLEOTIDE SEQUENCE</scope>
    <source>
        <strain evidence="1">Type strain: DSM 2581</strain>
    </source>
</reference>
<accession>A0A1R4A4F3</accession>
<name>A0A1R4A4F3_HALED</name>
<dbReference type="RefSeq" id="WP_109637481.1">
    <property type="nucleotide sequence ID" value="NC_014532.2"/>
</dbReference>
<proteinExistence type="predicted"/>
<evidence type="ECO:0000313" key="1">
    <source>
        <dbReference type="EMBL" id="SJK83838.1"/>
    </source>
</evidence>
<evidence type="ECO:0000313" key="2">
    <source>
        <dbReference type="EMBL" id="WPU45749.1"/>
    </source>
</evidence>
<dbReference type="EMBL" id="FN869568">
    <property type="protein sequence ID" value="SJK83838.1"/>
    <property type="molecule type" value="Genomic_DNA"/>
</dbReference>
<dbReference type="OrthoDB" id="8446968at2"/>
<evidence type="ECO:0000313" key="3">
    <source>
        <dbReference type="Proteomes" id="UP000008707"/>
    </source>
</evidence>
<dbReference type="EMBL" id="CP139472">
    <property type="protein sequence ID" value="WPU45749.1"/>
    <property type="molecule type" value="Genomic_DNA"/>
</dbReference>
<keyword evidence="4" id="KW-1185">Reference proteome</keyword>
<evidence type="ECO:0000313" key="4">
    <source>
        <dbReference type="Proteomes" id="UP001322512"/>
    </source>
</evidence>
<sequence>MKDSSKGRFLRRYTELPFLIDFLETKNITLLNPKYWDDRNDSYYLQQYGVATGLSSIYSLCLTETNETYHHWRVFSHGASGVCIEFHKGMFLDRVRRVEGLRAEPVIYRTLDDMRSKPPETEELPFIKRHAFGDEMEYRLFVARTNHETVSLKIPVGLDTISRIMLSPWLPKEVANQVKSALRAIRGCSKIKIYRSTLVENEAWKKFAKNEI</sequence>
<protein>
    <submittedName>
        <fullName evidence="1">DUF2971 domain protein</fullName>
    </submittedName>
</protein>